<feature type="domain" description="DNA primase large subunit C-terminal" evidence="9">
    <location>
        <begin position="236"/>
        <end position="398"/>
    </location>
</feature>
<reference evidence="10 11" key="1">
    <citation type="submission" date="2011-08" db="EMBL/GenBank/DDBJ databases">
        <authorList>
            <person name="Liu Z.J."/>
            <person name="Shi F.L."/>
            <person name="Lu J.Q."/>
            <person name="Li M."/>
            <person name="Wang Z.L."/>
        </authorList>
    </citation>
    <scope>NUCLEOTIDE SEQUENCE [LARGE SCALE GENOMIC DNA]</scope>
    <source>
        <strain evidence="10 11">USNM 41457</strain>
    </source>
</reference>
<evidence type="ECO:0000256" key="3">
    <source>
        <dbReference type="ARBA" id="ARBA00022515"/>
    </source>
</evidence>
<dbReference type="GO" id="GO:0006269">
    <property type="term" value="P:DNA replication, synthesis of primer"/>
    <property type="evidence" value="ECO:0007669"/>
    <property type="project" value="UniProtKB-KW"/>
</dbReference>
<dbReference type="InParanoid" id="J9DNJ3"/>
<evidence type="ECO:0000259" key="9">
    <source>
        <dbReference type="Pfam" id="PF04104"/>
    </source>
</evidence>
<dbReference type="Gene3D" id="1.20.930.80">
    <property type="match status" value="1"/>
</dbReference>
<dbReference type="GO" id="GO:0006270">
    <property type="term" value="P:DNA replication initiation"/>
    <property type="evidence" value="ECO:0007669"/>
    <property type="project" value="TreeGrafter"/>
</dbReference>
<evidence type="ECO:0000256" key="5">
    <source>
        <dbReference type="ARBA" id="ARBA00022723"/>
    </source>
</evidence>
<dbReference type="Pfam" id="PF04104">
    <property type="entry name" value="DNA_primase_lrg"/>
    <property type="match status" value="1"/>
</dbReference>
<dbReference type="InterPro" id="IPR058560">
    <property type="entry name" value="DNA_primase_C"/>
</dbReference>
<evidence type="ECO:0000313" key="10">
    <source>
        <dbReference type="EMBL" id="EJW04100.1"/>
    </source>
</evidence>
<evidence type="ECO:0000256" key="1">
    <source>
        <dbReference type="ARBA" id="ARBA00001966"/>
    </source>
</evidence>
<gene>
    <name evidence="10" type="ORF">EDEG_01622</name>
</gene>
<proteinExistence type="predicted"/>
<dbReference type="PANTHER" id="PTHR10537">
    <property type="entry name" value="DNA PRIMASE LARGE SUBUNIT"/>
    <property type="match status" value="1"/>
</dbReference>
<dbReference type="Pfam" id="PF26466">
    <property type="entry name" value="DNA_primase_lrg_N"/>
    <property type="match status" value="1"/>
</dbReference>
<accession>J9DNJ3</accession>
<keyword evidence="7" id="KW-0411">Iron-sulfur</keyword>
<protein>
    <recommendedName>
        <fullName evidence="9">DNA primase large subunit C-terminal domain-containing protein</fullName>
    </recommendedName>
</protein>
<dbReference type="AlphaFoldDB" id="J9DNJ3"/>
<comment type="cofactor">
    <cofactor evidence="1">
        <name>[4Fe-4S] cluster</name>
        <dbReference type="ChEBI" id="CHEBI:49883"/>
    </cofactor>
</comment>
<keyword evidence="11" id="KW-1185">Reference proteome</keyword>
<evidence type="ECO:0000313" key="11">
    <source>
        <dbReference type="Proteomes" id="UP000003163"/>
    </source>
</evidence>
<dbReference type="VEuPathDB" id="MicrosporidiaDB:EDEG_01622"/>
<dbReference type="GO" id="GO:0051539">
    <property type="term" value="F:4 iron, 4 sulfur cluster binding"/>
    <property type="evidence" value="ECO:0007669"/>
    <property type="project" value="UniProtKB-KW"/>
</dbReference>
<dbReference type="STRING" id="1003232.J9DNJ3"/>
<dbReference type="OMA" id="DAINYWK"/>
<comment type="caution">
    <text evidence="10">The sequence shown here is derived from an EMBL/GenBank/DDBJ whole genome shotgun (WGS) entry which is preliminary data.</text>
</comment>
<reference evidence="11" key="2">
    <citation type="submission" date="2015-07" db="EMBL/GenBank/DDBJ databases">
        <title>Contrasting host-pathogen interactions and genome evolution in two generalist and specialist microsporidian pathogens of mosquitoes.</title>
        <authorList>
            <consortium name="The Broad Institute Genomics Platform"/>
            <consortium name="The Broad Institute Genome Sequencing Center for Infectious Disease"/>
            <person name="Cuomo C.A."/>
            <person name="Sanscrainte N.D."/>
            <person name="Goldberg J.M."/>
            <person name="Heiman D."/>
            <person name="Young S."/>
            <person name="Zeng Q."/>
            <person name="Becnel J.J."/>
            <person name="Birren B.W."/>
        </authorList>
    </citation>
    <scope>NUCLEOTIDE SEQUENCE [LARGE SCALE GENOMIC DNA]</scope>
    <source>
        <strain evidence="11">USNM 41457</strain>
    </source>
</reference>
<keyword evidence="2" id="KW-0004">4Fe-4S</keyword>
<organism evidence="10 11">
    <name type="scientific">Edhazardia aedis (strain USNM 41457)</name>
    <name type="common">Microsporidian parasite</name>
    <dbReference type="NCBI Taxonomy" id="1003232"/>
    <lineage>
        <taxon>Eukaryota</taxon>
        <taxon>Fungi</taxon>
        <taxon>Fungi incertae sedis</taxon>
        <taxon>Microsporidia</taxon>
        <taxon>Edhazardia</taxon>
    </lineage>
</organism>
<name>J9DNJ3_EDHAE</name>
<dbReference type="GO" id="GO:0046872">
    <property type="term" value="F:metal ion binding"/>
    <property type="evidence" value="ECO:0007669"/>
    <property type="project" value="UniProtKB-KW"/>
</dbReference>
<evidence type="ECO:0000256" key="4">
    <source>
        <dbReference type="ARBA" id="ARBA00022705"/>
    </source>
</evidence>
<dbReference type="HOGENOM" id="CLU_026253_2_1_1"/>
<feature type="region of interest" description="Disordered" evidence="8">
    <location>
        <begin position="409"/>
        <end position="428"/>
    </location>
</feature>
<dbReference type="GO" id="GO:0005658">
    <property type="term" value="C:alpha DNA polymerase:primase complex"/>
    <property type="evidence" value="ECO:0007669"/>
    <property type="project" value="TreeGrafter"/>
</dbReference>
<keyword evidence="3" id="KW-0639">Primosome</keyword>
<keyword evidence="4" id="KW-0235">DNA replication</keyword>
<evidence type="ECO:0000256" key="6">
    <source>
        <dbReference type="ARBA" id="ARBA00023004"/>
    </source>
</evidence>
<keyword evidence="5" id="KW-0479">Metal-binding</keyword>
<dbReference type="Proteomes" id="UP000003163">
    <property type="component" value="Unassembled WGS sequence"/>
</dbReference>
<dbReference type="OrthoDB" id="421393at2759"/>
<sequence length="428" mass="50361">MKRIRIEEPEKKILFYAKLPIANIDYCNFKEKALDRIKQLKTLESKHELFLSLQPTSYEDDVKSHFCAKLICAQTMWSVKWFISMETLLFTKKIQILSNEEVKGFFFNDFIPKLNGMTVDNEKKIVILKHNMEYTGDNQNIKSIKNYAINVHFSKVIDAIQKHEIEIKQGFVSINENLYKIIIINAFRKYLEKEMILLYAKCRLDNDERMFKLHHHLFDQNLLVSKSEFTTIKNMEAYFPPCITGLISKLKKIQHLKYVDRLTLVRFFKDINMPVDDCIKYFKNNFKAGKTDAMKEYTYMIRHSYGLEGSRKSYKSYYCQKVISFSDGKDSYGCPFVRDLNYVSKYANDKNIKKDDIRDIEDIAKKGEYQIACTKVLQSCINTTLSINETVDSPFSFYNKYTKAYENKGNNDEKAVDKDGKDDKKLTV</sequence>
<keyword evidence="6" id="KW-0408">Iron</keyword>
<dbReference type="PANTHER" id="PTHR10537:SF3">
    <property type="entry name" value="DNA PRIMASE LARGE SUBUNIT"/>
    <property type="match status" value="1"/>
</dbReference>
<evidence type="ECO:0000256" key="2">
    <source>
        <dbReference type="ARBA" id="ARBA00022485"/>
    </source>
</evidence>
<dbReference type="EMBL" id="AFBI03000024">
    <property type="protein sequence ID" value="EJW04100.1"/>
    <property type="molecule type" value="Genomic_DNA"/>
</dbReference>
<evidence type="ECO:0000256" key="7">
    <source>
        <dbReference type="ARBA" id="ARBA00023014"/>
    </source>
</evidence>
<dbReference type="FunCoup" id="J9DNJ3">
    <property type="interactions" value="153"/>
</dbReference>
<evidence type="ECO:0000256" key="8">
    <source>
        <dbReference type="SAM" id="MobiDB-lite"/>
    </source>
</evidence>
<dbReference type="InterPro" id="IPR007238">
    <property type="entry name" value="DNA_primase_lsu_euk/arc"/>
</dbReference>